<keyword evidence="1" id="KW-0472">Membrane</keyword>
<reference evidence="2 3" key="1">
    <citation type="submission" date="2021-01" db="EMBL/GenBank/DDBJ databases">
        <title>Whole genome shotgun sequence of Microbispora amethystogenes NBRC 101907.</title>
        <authorList>
            <person name="Komaki H."/>
            <person name="Tamura T."/>
        </authorList>
    </citation>
    <scope>NUCLEOTIDE SEQUENCE [LARGE SCALE GENOMIC DNA]</scope>
    <source>
        <strain evidence="2 3">NBRC 101907</strain>
    </source>
</reference>
<proteinExistence type="predicted"/>
<evidence type="ECO:0008006" key="4">
    <source>
        <dbReference type="Google" id="ProtNLM"/>
    </source>
</evidence>
<organism evidence="2 3">
    <name type="scientific">Microbispora amethystogenes</name>
    <dbReference type="NCBI Taxonomy" id="1427754"/>
    <lineage>
        <taxon>Bacteria</taxon>
        <taxon>Bacillati</taxon>
        <taxon>Actinomycetota</taxon>
        <taxon>Actinomycetes</taxon>
        <taxon>Streptosporangiales</taxon>
        <taxon>Streptosporangiaceae</taxon>
        <taxon>Microbispora</taxon>
    </lineage>
</organism>
<evidence type="ECO:0000313" key="3">
    <source>
        <dbReference type="Proteomes" id="UP000651728"/>
    </source>
</evidence>
<feature type="transmembrane region" description="Helical" evidence="1">
    <location>
        <begin position="26"/>
        <end position="44"/>
    </location>
</feature>
<keyword evidence="1" id="KW-0812">Transmembrane</keyword>
<evidence type="ECO:0000313" key="2">
    <source>
        <dbReference type="EMBL" id="GIH31004.1"/>
    </source>
</evidence>
<protein>
    <recommendedName>
        <fullName evidence="4">Restriction endonuclease type IV Mrr domain-containing protein</fullName>
    </recommendedName>
</protein>
<dbReference type="Proteomes" id="UP000651728">
    <property type="component" value="Unassembled WGS sequence"/>
</dbReference>
<dbReference type="RefSeq" id="WP_204284385.1">
    <property type="nucleotide sequence ID" value="NZ_BAABEJ010000003.1"/>
</dbReference>
<keyword evidence="3" id="KW-1185">Reference proteome</keyword>
<gene>
    <name evidence="2" type="ORF">Mam01_11680</name>
</gene>
<name>A0ABQ4F855_9ACTN</name>
<evidence type="ECO:0000256" key="1">
    <source>
        <dbReference type="SAM" id="Phobius"/>
    </source>
</evidence>
<dbReference type="EMBL" id="BOOB01000008">
    <property type="protein sequence ID" value="GIH31004.1"/>
    <property type="molecule type" value="Genomic_DNA"/>
</dbReference>
<sequence>MGKQQTGKQSSGTLFRVEWWKLGLEYLKIVVGWPLVVLAIAIVLRKQIAGLLRRDLEAEAAGVKLRLGRAEEAVEEALGEATQVTSLDNPSENIEAIDAKNNGDETTSADSEHLKLSQQISALEGRLKTEQTRRAALERVLSEGARLGWEWARAGESEPPRITVQWSPKGVPHVYTERSSGENATHTLVRLQARDYEQRVLDILRWAYLGSVWPEFRDDTYDARMIIDQHSFGVIVKHYSSSRPIPASAVDLLLRNTFTGEISIIIIANARLTREAQRIIDGLTKVFTNKVYWIHWSGDLDDDRLTKELESIRTEIAKGDTSGGGTPTPG</sequence>
<accession>A0ABQ4F855</accession>
<keyword evidence="1" id="KW-1133">Transmembrane helix</keyword>
<comment type="caution">
    <text evidence="2">The sequence shown here is derived from an EMBL/GenBank/DDBJ whole genome shotgun (WGS) entry which is preliminary data.</text>
</comment>